<feature type="non-terminal residue" evidence="2">
    <location>
        <position position="184"/>
    </location>
</feature>
<evidence type="ECO:0000259" key="1">
    <source>
        <dbReference type="Pfam" id="PF01909"/>
    </source>
</evidence>
<evidence type="ECO:0000313" key="2">
    <source>
        <dbReference type="EMBL" id="MCA9398020.1"/>
    </source>
</evidence>
<dbReference type="AlphaFoldDB" id="A0A955RXN4"/>
<proteinExistence type="predicted"/>
<accession>A0A955RXN4</accession>
<dbReference type="Gene3D" id="3.30.460.10">
    <property type="entry name" value="Beta Polymerase, domain 2"/>
    <property type="match status" value="1"/>
</dbReference>
<dbReference type="Proteomes" id="UP000699691">
    <property type="component" value="Unassembled WGS sequence"/>
</dbReference>
<dbReference type="InterPro" id="IPR002934">
    <property type="entry name" value="Polymerase_NTP_transf_dom"/>
</dbReference>
<organism evidence="2 3">
    <name type="scientific">candidate division WWE3 bacterium</name>
    <dbReference type="NCBI Taxonomy" id="2053526"/>
    <lineage>
        <taxon>Bacteria</taxon>
        <taxon>Katanobacteria</taxon>
    </lineage>
</organism>
<sequence>MNKDVFTANRIEGRELLQRSIVESFKDLHPYAIHLFGSGPDGFKDELSDIDIWVTFKDKDIKTALKRLSTTFKKIAPVLVRHHSKSWSPIGGSANSIIHSTAQGLFVVDYYVSKLSETTIKTGSKALYGADSLKRGEWKLNRHVNEKIHDSHTIRKDINLLIDLIFISFKGIVRKWDDKAFIST</sequence>
<protein>
    <submittedName>
        <fullName evidence="2">Nucleotidyltransferase domain-containing protein</fullName>
    </submittedName>
</protein>
<dbReference type="SUPFAM" id="SSF81301">
    <property type="entry name" value="Nucleotidyltransferase"/>
    <property type="match status" value="1"/>
</dbReference>
<comment type="caution">
    <text evidence="2">The sequence shown here is derived from an EMBL/GenBank/DDBJ whole genome shotgun (WGS) entry which is preliminary data.</text>
</comment>
<gene>
    <name evidence="2" type="ORF">KC573_04275</name>
</gene>
<dbReference type="InterPro" id="IPR043519">
    <property type="entry name" value="NT_sf"/>
</dbReference>
<evidence type="ECO:0000313" key="3">
    <source>
        <dbReference type="Proteomes" id="UP000699691"/>
    </source>
</evidence>
<dbReference type="Pfam" id="PF01909">
    <property type="entry name" value="NTP_transf_2"/>
    <property type="match status" value="1"/>
</dbReference>
<name>A0A955RXN4_UNCKA</name>
<dbReference type="GO" id="GO:0016779">
    <property type="term" value="F:nucleotidyltransferase activity"/>
    <property type="evidence" value="ECO:0007669"/>
    <property type="project" value="InterPro"/>
</dbReference>
<dbReference type="EMBL" id="JAGQKY010000244">
    <property type="protein sequence ID" value="MCA9398020.1"/>
    <property type="molecule type" value="Genomic_DNA"/>
</dbReference>
<feature type="domain" description="Polymerase nucleotidyl transferase" evidence="1">
    <location>
        <begin position="20"/>
        <end position="75"/>
    </location>
</feature>
<reference evidence="2" key="1">
    <citation type="submission" date="2020-04" db="EMBL/GenBank/DDBJ databases">
        <authorList>
            <person name="Zhang T."/>
        </authorList>
    </citation>
    <scope>NUCLEOTIDE SEQUENCE</scope>
    <source>
        <strain evidence="2">HKST-UBA02</strain>
    </source>
</reference>
<reference evidence="2" key="2">
    <citation type="journal article" date="2021" name="Microbiome">
        <title>Successional dynamics and alternative stable states in a saline activated sludge microbial community over 9 years.</title>
        <authorList>
            <person name="Wang Y."/>
            <person name="Ye J."/>
            <person name="Ju F."/>
            <person name="Liu L."/>
            <person name="Boyd J.A."/>
            <person name="Deng Y."/>
            <person name="Parks D.H."/>
            <person name="Jiang X."/>
            <person name="Yin X."/>
            <person name="Woodcroft B.J."/>
            <person name="Tyson G.W."/>
            <person name="Hugenholtz P."/>
            <person name="Polz M.F."/>
            <person name="Zhang T."/>
        </authorList>
    </citation>
    <scope>NUCLEOTIDE SEQUENCE</scope>
    <source>
        <strain evidence="2">HKST-UBA02</strain>
    </source>
</reference>